<evidence type="ECO:0000256" key="1">
    <source>
        <dbReference type="ARBA" id="ARBA00001971"/>
    </source>
</evidence>
<organism evidence="13 14">
    <name type="scientific">Eublepharis macularius</name>
    <name type="common">Leopard gecko</name>
    <name type="synonym">Cyrtodactylus macularius</name>
    <dbReference type="NCBI Taxonomy" id="481883"/>
    <lineage>
        <taxon>Eukaryota</taxon>
        <taxon>Metazoa</taxon>
        <taxon>Chordata</taxon>
        <taxon>Craniata</taxon>
        <taxon>Vertebrata</taxon>
        <taxon>Euteleostomi</taxon>
        <taxon>Lepidosauria</taxon>
        <taxon>Squamata</taxon>
        <taxon>Bifurcata</taxon>
        <taxon>Gekkota</taxon>
        <taxon>Eublepharidae</taxon>
        <taxon>Eublepharinae</taxon>
        <taxon>Eublepharis</taxon>
    </lineage>
</organism>
<keyword evidence="5 10" id="KW-0479">Metal-binding</keyword>
<dbReference type="GeneID" id="129332010"/>
<dbReference type="InterPro" id="IPR001128">
    <property type="entry name" value="Cyt_P450"/>
</dbReference>
<evidence type="ECO:0000256" key="2">
    <source>
        <dbReference type="ARBA" id="ARBA00004370"/>
    </source>
</evidence>
<keyword evidence="12" id="KW-1133">Transmembrane helix</keyword>
<evidence type="ECO:0000256" key="5">
    <source>
        <dbReference type="ARBA" id="ARBA00022723"/>
    </source>
</evidence>
<dbReference type="AlphaFoldDB" id="A0AA97JI98"/>
<sequence>MWILATLIAVLVCLLIVRFLKQLWSHKNYPPGPLQFPLIGSIWRILPNFSQDIFIKLAKEYGNIYTIWVGPLLVVVFSGFEAVKESMVKHSEYFEERPVTPFFEAIAKEKGIVLSNGHTWKQQRKFGLVTLRKLGLGKKGIEHKIEEEAHQLAEIFARAKGQPLDPSSPIINSVTNVICSLTFGHRFSLEDEEFIKLRDALQDIVQFTVTFFHFLYDTLPWLMKHLPGPHKKVFASCDFISSFARKEIEKHKAHRSLVEPQDFIDYYLLQIEKSKKDPNSTYNEENLSQCIFDLFAAGTETTANTLLWALVLMANHPDIQEKVQKEIDDVLGSSQSFSFQDWKKLPYTRAVIHEIQRFKYILLFGVPRQCTKDVNIMGFLIPKGAIVFPDFCSVLFEPKHWETPQEFNPNNFLDKEGKFVEKEEFLPFGAGGRACLGEQLAKIELFIFFTNLLRTFTFQPPEGVKKISEDPVVRLVIPSQPFKICAVPRSNES</sequence>
<dbReference type="RefSeq" id="XP_054838733.1">
    <property type="nucleotide sequence ID" value="XM_054982758.1"/>
</dbReference>
<dbReference type="Proteomes" id="UP001190640">
    <property type="component" value="Chromosome 6"/>
</dbReference>
<keyword evidence="13" id="KW-1185">Reference proteome</keyword>
<dbReference type="PANTHER" id="PTHR24300:SF134">
    <property type="entry name" value="CYTOCHROME P450, FAMILY 2, SUBFAMILY AB, POLYPEPTIDE 2-RELATED"/>
    <property type="match status" value="1"/>
</dbReference>
<keyword evidence="12" id="KW-0812">Transmembrane</keyword>
<keyword evidence="9 12" id="KW-0472">Membrane</keyword>
<name>A0AA97JI98_EUBMA</name>
<comment type="cofactor">
    <cofactor evidence="1 10">
        <name>heme</name>
        <dbReference type="ChEBI" id="CHEBI:30413"/>
    </cofactor>
</comment>
<evidence type="ECO:0000256" key="11">
    <source>
        <dbReference type="RuleBase" id="RU000461"/>
    </source>
</evidence>
<dbReference type="FunFam" id="1.10.630.10:FF:000004">
    <property type="entry name" value="cytochrome P450 2D15 isoform X1"/>
    <property type="match status" value="1"/>
</dbReference>
<dbReference type="KEGG" id="emc:129332010"/>
<reference evidence="14" key="1">
    <citation type="submission" date="2025-08" db="UniProtKB">
        <authorList>
            <consortium name="RefSeq"/>
        </authorList>
    </citation>
    <scope>IDENTIFICATION</scope>
    <source>
        <tissue evidence="14">Blood</tissue>
    </source>
</reference>
<evidence type="ECO:0000256" key="9">
    <source>
        <dbReference type="ARBA" id="ARBA00023136"/>
    </source>
</evidence>
<dbReference type="SUPFAM" id="SSF48264">
    <property type="entry name" value="Cytochrome P450"/>
    <property type="match status" value="1"/>
</dbReference>
<dbReference type="PANTHER" id="PTHR24300">
    <property type="entry name" value="CYTOCHROME P450 508A4-RELATED"/>
    <property type="match status" value="1"/>
</dbReference>
<evidence type="ECO:0000313" key="14">
    <source>
        <dbReference type="RefSeq" id="XP_054838733.1"/>
    </source>
</evidence>
<dbReference type="GO" id="GO:0020037">
    <property type="term" value="F:heme binding"/>
    <property type="evidence" value="ECO:0007669"/>
    <property type="project" value="InterPro"/>
</dbReference>
<dbReference type="GO" id="GO:0005737">
    <property type="term" value="C:cytoplasm"/>
    <property type="evidence" value="ECO:0007669"/>
    <property type="project" value="TreeGrafter"/>
</dbReference>
<dbReference type="Gene3D" id="1.10.630.10">
    <property type="entry name" value="Cytochrome P450"/>
    <property type="match status" value="1"/>
</dbReference>
<keyword evidence="7 10" id="KW-0408">Iron</keyword>
<keyword evidence="8 11" id="KW-0503">Monooxygenase</keyword>
<evidence type="ECO:0000313" key="13">
    <source>
        <dbReference type="Proteomes" id="UP001190640"/>
    </source>
</evidence>
<evidence type="ECO:0000256" key="10">
    <source>
        <dbReference type="PIRSR" id="PIRSR602401-1"/>
    </source>
</evidence>
<evidence type="ECO:0000256" key="8">
    <source>
        <dbReference type="ARBA" id="ARBA00023033"/>
    </source>
</evidence>
<feature type="transmembrane region" description="Helical" evidence="12">
    <location>
        <begin position="64"/>
        <end position="83"/>
    </location>
</feature>
<dbReference type="GO" id="GO:0006082">
    <property type="term" value="P:organic acid metabolic process"/>
    <property type="evidence" value="ECO:0007669"/>
    <property type="project" value="TreeGrafter"/>
</dbReference>
<evidence type="ECO:0000256" key="7">
    <source>
        <dbReference type="ARBA" id="ARBA00023004"/>
    </source>
</evidence>
<dbReference type="PRINTS" id="PR00385">
    <property type="entry name" value="P450"/>
</dbReference>
<keyword evidence="6 11" id="KW-0560">Oxidoreductase</keyword>
<dbReference type="PROSITE" id="PS00086">
    <property type="entry name" value="CYTOCHROME_P450"/>
    <property type="match status" value="1"/>
</dbReference>
<evidence type="ECO:0000256" key="4">
    <source>
        <dbReference type="ARBA" id="ARBA00022617"/>
    </source>
</evidence>
<proteinExistence type="inferred from homology"/>
<feature type="binding site" description="axial binding residue" evidence="10">
    <location>
        <position position="435"/>
    </location>
    <ligand>
        <name>heme</name>
        <dbReference type="ChEBI" id="CHEBI:30413"/>
    </ligand>
    <ligandPart>
        <name>Fe</name>
        <dbReference type="ChEBI" id="CHEBI:18248"/>
    </ligandPart>
</feature>
<dbReference type="Pfam" id="PF00067">
    <property type="entry name" value="p450"/>
    <property type="match status" value="1"/>
</dbReference>
<gene>
    <name evidence="14" type="primary">LOC129332010</name>
</gene>
<dbReference type="GO" id="GO:0016712">
    <property type="term" value="F:oxidoreductase activity, acting on paired donors, with incorporation or reduction of molecular oxygen, reduced flavin or flavoprotein as one donor, and incorporation of one atom of oxygen"/>
    <property type="evidence" value="ECO:0007669"/>
    <property type="project" value="TreeGrafter"/>
</dbReference>
<accession>A0AA97JI98</accession>
<dbReference type="GO" id="GO:0016020">
    <property type="term" value="C:membrane"/>
    <property type="evidence" value="ECO:0007669"/>
    <property type="project" value="UniProtKB-SubCell"/>
</dbReference>
<comment type="similarity">
    <text evidence="3 11">Belongs to the cytochrome P450 family.</text>
</comment>
<protein>
    <submittedName>
        <fullName evidence="14">Cytochrome P450 2J2-like isoform X1</fullName>
    </submittedName>
</protein>
<dbReference type="InterPro" id="IPR050182">
    <property type="entry name" value="Cytochrome_P450_fam2"/>
</dbReference>
<dbReference type="InterPro" id="IPR017972">
    <property type="entry name" value="Cyt_P450_CS"/>
</dbReference>
<comment type="subcellular location">
    <subcellularLocation>
        <location evidence="2">Membrane</location>
    </subcellularLocation>
</comment>
<dbReference type="GO" id="GO:0005506">
    <property type="term" value="F:iron ion binding"/>
    <property type="evidence" value="ECO:0007669"/>
    <property type="project" value="InterPro"/>
</dbReference>
<evidence type="ECO:0000256" key="3">
    <source>
        <dbReference type="ARBA" id="ARBA00010617"/>
    </source>
</evidence>
<dbReference type="InterPro" id="IPR002401">
    <property type="entry name" value="Cyt_P450_E_grp-I"/>
</dbReference>
<evidence type="ECO:0000256" key="12">
    <source>
        <dbReference type="SAM" id="Phobius"/>
    </source>
</evidence>
<dbReference type="InterPro" id="IPR036396">
    <property type="entry name" value="Cyt_P450_sf"/>
</dbReference>
<dbReference type="PRINTS" id="PR00463">
    <property type="entry name" value="EP450I"/>
</dbReference>
<keyword evidence="4 10" id="KW-0349">Heme</keyword>
<dbReference type="GO" id="GO:0006805">
    <property type="term" value="P:xenobiotic metabolic process"/>
    <property type="evidence" value="ECO:0007669"/>
    <property type="project" value="TreeGrafter"/>
</dbReference>
<evidence type="ECO:0000256" key="6">
    <source>
        <dbReference type="ARBA" id="ARBA00023002"/>
    </source>
</evidence>